<dbReference type="PRINTS" id="PR00364">
    <property type="entry name" value="DISEASERSIST"/>
</dbReference>
<organism evidence="5 6">
    <name type="scientific">Microbacterium panaciterrae</name>
    <dbReference type="NCBI Taxonomy" id="985759"/>
    <lineage>
        <taxon>Bacteria</taxon>
        <taxon>Bacillati</taxon>
        <taxon>Actinomycetota</taxon>
        <taxon>Actinomycetes</taxon>
        <taxon>Micrococcales</taxon>
        <taxon>Microbacteriaceae</taxon>
        <taxon>Microbacterium</taxon>
    </lineage>
</organism>
<dbReference type="Pfam" id="PF08352">
    <property type="entry name" value="oligo_HPY"/>
    <property type="match status" value="1"/>
</dbReference>
<dbReference type="InterPro" id="IPR013563">
    <property type="entry name" value="Oligopep_ABC_C"/>
</dbReference>
<dbReference type="InterPro" id="IPR003439">
    <property type="entry name" value="ABC_transporter-like_ATP-bd"/>
</dbReference>
<dbReference type="PROSITE" id="PS50893">
    <property type="entry name" value="ABC_TRANSPORTER_2"/>
    <property type="match status" value="1"/>
</dbReference>
<evidence type="ECO:0000256" key="2">
    <source>
        <dbReference type="ARBA" id="ARBA00022741"/>
    </source>
</evidence>
<name>A0ABP8P1K8_9MICO</name>
<proteinExistence type="predicted"/>
<protein>
    <submittedName>
        <fullName evidence="5">ABC transporter ATP-binding protein</fullName>
    </submittedName>
</protein>
<dbReference type="InterPro" id="IPR017871">
    <property type="entry name" value="ABC_transporter-like_CS"/>
</dbReference>
<dbReference type="Pfam" id="PF00005">
    <property type="entry name" value="ABC_tran"/>
    <property type="match status" value="1"/>
</dbReference>
<keyword evidence="1" id="KW-0813">Transport</keyword>
<dbReference type="InterPro" id="IPR050319">
    <property type="entry name" value="ABC_transp_ATP-bind"/>
</dbReference>
<dbReference type="PANTHER" id="PTHR43776">
    <property type="entry name" value="TRANSPORT ATP-BINDING PROTEIN"/>
    <property type="match status" value="1"/>
</dbReference>
<dbReference type="Gene3D" id="3.40.50.300">
    <property type="entry name" value="P-loop containing nucleotide triphosphate hydrolases"/>
    <property type="match status" value="1"/>
</dbReference>
<evidence type="ECO:0000259" key="4">
    <source>
        <dbReference type="PROSITE" id="PS50893"/>
    </source>
</evidence>
<dbReference type="GO" id="GO:0005524">
    <property type="term" value="F:ATP binding"/>
    <property type="evidence" value="ECO:0007669"/>
    <property type="project" value="UniProtKB-KW"/>
</dbReference>
<evidence type="ECO:0000313" key="5">
    <source>
        <dbReference type="EMBL" id="GAA4478175.1"/>
    </source>
</evidence>
<comment type="caution">
    <text evidence="5">The sequence shown here is derived from an EMBL/GenBank/DDBJ whole genome shotgun (WGS) entry which is preliminary data.</text>
</comment>
<dbReference type="SUPFAM" id="SSF52540">
    <property type="entry name" value="P-loop containing nucleoside triphosphate hydrolases"/>
    <property type="match status" value="1"/>
</dbReference>
<sequence>MQRGDTLGLVGESGSGKSTLGRLLARLVDRDEGTVMLDGVDLTALHGRELRRARSRFQVVFQEPYASLDPRMTVLQIIEEPLVATRLVRSRKERRERVLRMLDDVGLPREFISRRPGALSGGQQQRVGIARALISEPMFVVLDEPTSSLDQTVRASILQLLVRLQKTRSLTFVFISHDMHTVQRLCNRTAVMHRGSIVEIGPTNNIMKRPQHPYTRTLLSAALSLTPGGSMPDFTADAAPPIDFPNNGIPASSRVPDAEVLRLAGERSK</sequence>
<reference evidence="6" key="1">
    <citation type="journal article" date="2019" name="Int. J. Syst. Evol. Microbiol.">
        <title>The Global Catalogue of Microorganisms (GCM) 10K type strain sequencing project: providing services to taxonomists for standard genome sequencing and annotation.</title>
        <authorList>
            <consortium name="The Broad Institute Genomics Platform"/>
            <consortium name="The Broad Institute Genome Sequencing Center for Infectious Disease"/>
            <person name="Wu L."/>
            <person name="Ma J."/>
        </authorList>
    </citation>
    <scope>NUCLEOTIDE SEQUENCE [LARGE SCALE GENOMIC DNA]</scope>
    <source>
        <strain evidence="6">JCM 17839</strain>
    </source>
</reference>
<feature type="domain" description="ABC transporter" evidence="4">
    <location>
        <begin position="1"/>
        <end position="219"/>
    </location>
</feature>
<dbReference type="InterPro" id="IPR027417">
    <property type="entry name" value="P-loop_NTPase"/>
</dbReference>
<evidence type="ECO:0000256" key="1">
    <source>
        <dbReference type="ARBA" id="ARBA00022448"/>
    </source>
</evidence>
<keyword evidence="2" id="KW-0547">Nucleotide-binding</keyword>
<keyword evidence="3 5" id="KW-0067">ATP-binding</keyword>
<dbReference type="Proteomes" id="UP001500731">
    <property type="component" value="Unassembled WGS sequence"/>
</dbReference>
<evidence type="ECO:0000313" key="6">
    <source>
        <dbReference type="Proteomes" id="UP001500731"/>
    </source>
</evidence>
<gene>
    <name evidence="5" type="ORF">GCM10023171_01930</name>
</gene>
<accession>A0ABP8P1K8</accession>
<dbReference type="PROSITE" id="PS00211">
    <property type="entry name" value="ABC_TRANSPORTER_1"/>
    <property type="match status" value="1"/>
</dbReference>
<evidence type="ECO:0000256" key="3">
    <source>
        <dbReference type="ARBA" id="ARBA00022840"/>
    </source>
</evidence>
<dbReference type="EMBL" id="BAABGP010000003">
    <property type="protein sequence ID" value="GAA4478175.1"/>
    <property type="molecule type" value="Genomic_DNA"/>
</dbReference>
<dbReference type="PANTHER" id="PTHR43776:SF8">
    <property type="entry name" value="ABC TRANSPORTER, ATP-BINDING PROTEIN"/>
    <property type="match status" value="1"/>
</dbReference>
<dbReference type="InterPro" id="IPR003593">
    <property type="entry name" value="AAA+_ATPase"/>
</dbReference>
<keyword evidence="6" id="KW-1185">Reference proteome</keyword>
<dbReference type="CDD" id="cd03257">
    <property type="entry name" value="ABC_NikE_OppD_transporters"/>
    <property type="match status" value="1"/>
</dbReference>
<dbReference type="SMART" id="SM00382">
    <property type="entry name" value="AAA"/>
    <property type="match status" value="1"/>
</dbReference>